<dbReference type="AlphaFoldDB" id="A0A0E9PCU5"/>
<sequence>MYIAPPSNNFGISSGIKWWISLVSAPALRCVHATAYRLVRIL</sequence>
<protein>
    <submittedName>
        <fullName evidence="1">Uncharacterized protein</fullName>
    </submittedName>
</protein>
<dbReference type="EMBL" id="GBXM01106253">
    <property type="protein sequence ID" value="JAH02324.1"/>
    <property type="molecule type" value="Transcribed_RNA"/>
</dbReference>
<reference evidence="1" key="1">
    <citation type="submission" date="2014-11" db="EMBL/GenBank/DDBJ databases">
        <authorList>
            <person name="Amaro Gonzalez C."/>
        </authorList>
    </citation>
    <scope>NUCLEOTIDE SEQUENCE</scope>
</reference>
<reference evidence="1" key="2">
    <citation type="journal article" date="2015" name="Fish Shellfish Immunol.">
        <title>Early steps in the European eel (Anguilla anguilla)-Vibrio vulnificus interaction in the gills: Role of the RtxA13 toxin.</title>
        <authorList>
            <person name="Callol A."/>
            <person name="Pajuelo D."/>
            <person name="Ebbesson L."/>
            <person name="Teles M."/>
            <person name="MacKenzie S."/>
            <person name="Amaro C."/>
        </authorList>
    </citation>
    <scope>NUCLEOTIDE SEQUENCE</scope>
</reference>
<organism evidence="1">
    <name type="scientific">Anguilla anguilla</name>
    <name type="common">European freshwater eel</name>
    <name type="synonym">Muraena anguilla</name>
    <dbReference type="NCBI Taxonomy" id="7936"/>
    <lineage>
        <taxon>Eukaryota</taxon>
        <taxon>Metazoa</taxon>
        <taxon>Chordata</taxon>
        <taxon>Craniata</taxon>
        <taxon>Vertebrata</taxon>
        <taxon>Euteleostomi</taxon>
        <taxon>Actinopterygii</taxon>
        <taxon>Neopterygii</taxon>
        <taxon>Teleostei</taxon>
        <taxon>Anguilliformes</taxon>
        <taxon>Anguillidae</taxon>
        <taxon>Anguilla</taxon>
    </lineage>
</organism>
<dbReference type="EMBL" id="GBXM01042692">
    <property type="protein sequence ID" value="JAH65885.1"/>
    <property type="molecule type" value="Transcribed_RNA"/>
</dbReference>
<evidence type="ECO:0000313" key="1">
    <source>
        <dbReference type="EMBL" id="JAH02324.1"/>
    </source>
</evidence>
<accession>A0A0E9PCU5</accession>
<name>A0A0E9PCU5_ANGAN</name>
<proteinExistence type="predicted"/>